<dbReference type="InterPro" id="IPR049551">
    <property type="entry name" value="PKS_DH_C"/>
</dbReference>
<dbReference type="Gene3D" id="3.40.50.720">
    <property type="entry name" value="NAD(P)-binding Rossmann-like Domain"/>
    <property type="match status" value="1"/>
</dbReference>
<dbReference type="InterPro" id="IPR001227">
    <property type="entry name" value="Ac_transferase_dom_sf"/>
</dbReference>
<dbReference type="Gene3D" id="3.40.366.10">
    <property type="entry name" value="Malonyl-Coenzyme A Acyl Carrier Protein, domain 2"/>
    <property type="match status" value="2"/>
</dbReference>
<dbReference type="OrthoDB" id="329835at2759"/>
<dbReference type="CDD" id="cd00833">
    <property type="entry name" value="PKS"/>
    <property type="match status" value="1"/>
</dbReference>
<dbReference type="SMART" id="SM00825">
    <property type="entry name" value="PKS_KS"/>
    <property type="match status" value="1"/>
</dbReference>
<keyword evidence="3" id="KW-0808">Transferase</keyword>
<dbReference type="InterPro" id="IPR020807">
    <property type="entry name" value="PKS_DH"/>
</dbReference>
<keyword evidence="1" id="KW-0596">Phosphopantetheine</keyword>
<proteinExistence type="predicted"/>
<dbReference type="InterPro" id="IPR009081">
    <property type="entry name" value="PP-bd_ACP"/>
</dbReference>
<evidence type="ECO:0000256" key="7">
    <source>
        <dbReference type="SAM" id="MobiDB-lite"/>
    </source>
</evidence>
<evidence type="ECO:0000256" key="5">
    <source>
        <dbReference type="ARBA" id="ARBA00023268"/>
    </source>
</evidence>
<dbReference type="SMART" id="SM00826">
    <property type="entry name" value="PKS_DH"/>
    <property type="match status" value="1"/>
</dbReference>
<dbReference type="Pfam" id="PF16197">
    <property type="entry name" value="KAsynt_C_assoc"/>
    <property type="match status" value="1"/>
</dbReference>
<dbReference type="Pfam" id="PF08659">
    <property type="entry name" value="KR"/>
    <property type="match status" value="1"/>
</dbReference>
<dbReference type="GO" id="GO:0004315">
    <property type="term" value="F:3-oxoacyl-[acyl-carrier-protein] synthase activity"/>
    <property type="evidence" value="ECO:0007669"/>
    <property type="project" value="InterPro"/>
</dbReference>
<evidence type="ECO:0000256" key="1">
    <source>
        <dbReference type="ARBA" id="ARBA00022450"/>
    </source>
</evidence>
<feature type="active site" description="Proton donor; for dehydratase activity" evidence="6">
    <location>
        <position position="1051"/>
    </location>
</feature>
<dbReference type="InterPro" id="IPR001031">
    <property type="entry name" value="Thioesterase"/>
</dbReference>
<dbReference type="InterPro" id="IPR016036">
    <property type="entry name" value="Malonyl_transacylase_ACP-bd"/>
</dbReference>
<evidence type="ECO:0000256" key="4">
    <source>
        <dbReference type="ARBA" id="ARBA00023026"/>
    </source>
</evidence>
<dbReference type="InterPro" id="IPR032821">
    <property type="entry name" value="PKS_assoc"/>
</dbReference>
<dbReference type="Pfam" id="PF14765">
    <property type="entry name" value="PS-DH"/>
    <property type="match status" value="1"/>
</dbReference>
<feature type="active site" description="Proton acceptor; for dehydratase activity" evidence="6">
    <location>
        <position position="885"/>
    </location>
</feature>
<keyword evidence="5" id="KW-0511">Multifunctional enzyme</keyword>
<dbReference type="PROSITE" id="PS00606">
    <property type="entry name" value="KS3_1"/>
    <property type="match status" value="1"/>
</dbReference>
<feature type="domain" description="Ketosynthase family 3 (KS3)" evidence="8">
    <location>
        <begin position="6"/>
        <end position="412"/>
    </location>
</feature>
<dbReference type="Pfam" id="PF00698">
    <property type="entry name" value="Acyl_transf_1"/>
    <property type="match status" value="1"/>
</dbReference>
<dbReference type="GO" id="GO:0044550">
    <property type="term" value="P:secondary metabolite biosynthetic process"/>
    <property type="evidence" value="ECO:0007669"/>
    <property type="project" value="UniProtKB-ARBA"/>
</dbReference>
<dbReference type="SUPFAM" id="SSF53901">
    <property type="entry name" value="Thiolase-like"/>
    <property type="match status" value="1"/>
</dbReference>
<evidence type="ECO:0000259" key="9">
    <source>
        <dbReference type="PROSITE" id="PS52019"/>
    </source>
</evidence>
<dbReference type="SUPFAM" id="SSF51735">
    <property type="entry name" value="NAD(P)-binding Rossmann-fold domains"/>
    <property type="match status" value="1"/>
</dbReference>
<dbReference type="InterPro" id="IPR049900">
    <property type="entry name" value="PKS_mFAS_DH"/>
</dbReference>
<dbReference type="EMBL" id="ML179936">
    <property type="protein sequence ID" value="THU80146.1"/>
    <property type="molecule type" value="Genomic_DNA"/>
</dbReference>
<evidence type="ECO:0000256" key="3">
    <source>
        <dbReference type="ARBA" id="ARBA00022679"/>
    </source>
</evidence>
<dbReference type="InterPro" id="IPR042104">
    <property type="entry name" value="PKS_dehydratase_sf"/>
</dbReference>
<dbReference type="GO" id="GO:0006633">
    <property type="term" value="P:fatty acid biosynthetic process"/>
    <property type="evidence" value="ECO:0007669"/>
    <property type="project" value="InterPro"/>
</dbReference>
<dbReference type="InterPro" id="IPR018201">
    <property type="entry name" value="Ketoacyl_synth_AS"/>
</dbReference>
<dbReference type="SUPFAM" id="SSF52151">
    <property type="entry name" value="FabD/lysophospholipase-like"/>
    <property type="match status" value="1"/>
</dbReference>
<evidence type="ECO:0000313" key="11">
    <source>
        <dbReference type="Proteomes" id="UP000297245"/>
    </source>
</evidence>
<dbReference type="PANTHER" id="PTHR43775:SF37">
    <property type="entry name" value="SI:DKEY-61P9.11"/>
    <property type="match status" value="1"/>
</dbReference>
<dbReference type="SUPFAM" id="SSF55048">
    <property type="entry name" value="Probable ACP-binding domain of malonyl-CoA ACP transacylase"/>
    <property type="match status" value="1"/>
</dbReference>
<dbReference type="Proteomes" id="UP000297245">
    <property type="component" value="Unassembled WGS sequence"/>
</dbReference>
<evidence type="ECO:0000256" key="2">
    <source>
        <dbReference type="ARBA" id="ARBA00022553"/>
    </source>
</evidence>
<dbReference type="InterPro" id="IPR014031">
    <property type="entry name" value="Ketoacyl_synth_C"/>
</dbReference>
<evidence type="ECO:0000313" key="10">
    <source>
        <dbReference type="EMBL" id="THU80146.1"/>
    </source>
</evidence>
<dbReference type="InterPro" id="IPR014043">
    <property type="entry name" value="Acyl_transferase_dom"/>
</dbReference>
<dbReference type="InterPro" id="IPR014030">
    <property type="entry name" value="Ketoacyl_synth_N"/>
</dbReference>
<dbReference type="Pfam" id="PF00975">
    <property type="entry name" value="Thioesterase"/>
    <property type="match status" value="1"/>
</dbReference>
<keyword evidence="11" id="KW-1185">Reference proteome</keyword>
<feature type="region of interest" description="N-terminal hotdog fold" evidence="6">
    <location>
        <begin position="852"/>
        <end position="976"/>
    </location>
</feature>
<dbReference type="Pfam" id="PF02801">
    <property type="entry name" value="Ketoacyl-synt_C"/>
    <property type="match status" value="1"/>
</dbReference>
<dbReference type="PROSITE" id="PS52019">
    <property type="entry name" value="PKS_MFAS_DH"/>
    <property type="match status" value="1"/>
</dbReference>
<organism evidence="10 11">
    <name type="scientific">Dendrothele bispora (strain CBS 962.96)</name>
    <dbReference type="NCBI Taxonomy" id="1314807"/>
    <lineage>
        <taxon>Eukaryota</taxon>
        <taxon>Fungi</taxon>
        <taxon>Dikarya</taxon>
        <taxon>Basidiomycota</taxon>
        <taxon>Agaricomycotina</taxon>
        <taxon>Agaricomycetes</taxon>
        <taxon>Agaricomycetidae</taxon>
        <taxon>Agaricales</taxon>
        <taxon>Agaricales incertae sedis</taxon>
        <taxon>Dendrothele</taxon>
    </lineage>
</organism>
<protein>
    <submittedName>
        <fullName evidence="10">Polyketide synthase</fullName>
    </submittedName>
</protein>
<keyword evidence="4" id="KW-0843">Virulence</keyword>
<dbReference type="InterPro" id="IPR050091">
    <property type="entry name" value="PKS_NRPS_Biosynth_Enz"/>
</dbReference>
<reference evidence="10 11" key="1">
    <citation type="journal article" date="2019" name="Nat. Ecol. Evol.">
        <title>Megaphylogeny resolves global patterns of mushroom evolution.</title>
        <authorList>
            <person name="Varga T."/>
            <person name="Krizsan K."/>
            <person name="Foldi C."/>
            <person name="Dima B."/>
            <person name="Sanchez-Garcia M."/>
            <person name="Sanchez-Ramirez S."/>
            <person name="Szollosi G.J."/>
            <person name="Szarkandi J.G."/>
            <person name="Papp V."/>
            <person name="Albert L."/>
            <person name="Andreopoulos W."/>
            <person name="Angelini C."/>
            <person name="Antonin V."/>
            <person name="Barry K.W."/>
            <person name="Bougher N.L."/>
            <person name="Buchanan P."/>
            <person name="Buyck B."/>
            <person name="Bense V."/>
            <person name="Catcheside P."/>
            <person name="Chovatia M."/>
            <person name="Cooper J."/>
            <person name="Damon W."/>
            <person name="Desjardin D."/>
            <person name="Finy P."/>
            <person name="Geml J."/>
            <person name="Haridas S."/>
            <person name="Hughes K."/>
            <person name="Justo A."/>
            <person name="Karasinski D."/>
            <person name="Kautmanova I."/>
            <person name="Kiss B."/>
            <person name="Kocsube S."/>
            <person name="Kotiranta H."/>
            <person name="LaButti K.M."/>
            <person name="Lechner B.E."/>
            <person name="Liimatainen K."/>
            <person name="Lipzen A."/>
            <person name="Lukacs Z."/>
            <person name="Mihaltcheva S."/>
            <person name="Morgado L.N."/>
            <person name="Niskanen T."/>
            <person name="Noordeloos M.E."/>
            <person name="Ohm R.A."/>
            <person name="Ortiz-Santana B."/>
            <person name="Ovrebo C."/>
            <person name="Racz N."/>
            <person name="Riley R."/>
            <person name="Savchenko A."/>
            <person name="Shiryaev A."/>
            <person name="Soop K."/>
            <person name="Spirin V."/>
            <person name="Szebenyi C."/>
            <person name="Tomsovsky M."/>
            <person name="Tulloss R.E."/>
            <person name="Uehling J."/>
            <person name="Grigoriev I.V."/>
            <person name="Vagvolgyi C."/>
            <person name="Papp T."/>
            <person name="Martin F.M."/>
            <person name="Miettinen O."/>
            <person name="Hibbett D.S."/>
            <person name="Nagy L.G."/>
        </authorList>
    </citation>
    <scope>NUCLEOTIDE SEQUENCE [LARGE SCALE GENOMIC DNA]</scope>
    <source>
        <strain evidence="10 11">CBS 962.96</strain>
    </source>
</reference>
<dbReference type="Gene3D" id="3.10.129.110">
    <property type="entry name" value="Polyketide synthase dehydratase"/>
    <property type="match status" value="1"/>
</dbReference>
<dbReference type="InterPro" id="IPR029058">
    <property type="entry name" value="AB_hydrolase_fold"/>
</dbReference>
<dbReference type="Pfam" id="PF00109">
    <property type="entry name" value="ketoacyl-synt"/>
    <property type="match status" value="1"/>
</dbReference>
<dbReference type="Gene3D" id="3.40.50.1820">
    <property type="entry name" value="alpha/beta hydrolase"/>
    <property type="match status" value="1"/>
</dbReference>
<evidence type="ECO:0000259" key="8">
    <source>
        <dbReference type="PROSITE" id="PS52004"/>
    </source>
</evidence>
<feature type="domain" description="PKS/mFAS DH" evidence="9">
    <location>
        <begin position="852"/>
        <end position="1139"/>
    </location>
</feature>
<feature type="region of interest" description="C-terminal hotdog fold" evidence="6">
    <location>
        <begin position="989"/>
        <end position="1139"/>
    </location>
</feature>
<dbReference type="InterPro" id="IPR016035">
    <property type="entry name" value="Acyl_Trfase/lysoPLipase"/>
</dbReference>
<evidence type="ECO:0000256" key="6">
    <source>
        <dbReference type="PROSITE-ProRule" id="PRU01363"/>
    </source>
</evidence>
<sequence length="2209" mass="243986">MSLNRVIPIAIVGISAELPSGSRSDSNLDYKEFIKFLADGQDSYEKIPKDRFDIDLWKGTQLGRILTERGSFLKNIDAFDYVEFGITPKEAKAMPSSTRKLLELSFLALLDSGIDYRTRNIGCFMSGINFETLQLSDIDEFEARGSFAGIPAQMANRISYHLDLLGPSVPTDTACSSSLTAMHLAVQAIRNGECEAAVVGGAQINQSQSGVLAPDGTCKPFDAAANGFSRGEGAVVVVLLKDNDKIYGTVLGTGINSTGCAAPAYAPVAAAQEDSMRRAYQMAQKDFKDVDFVELHATGTAQGDPTEANWVGRALRREDQLLVGSVKGNIGHLEITSFLAALCKVCGMFETGIIPRNVNFRTPNPAIKWDEYRLRVPLQNTPLTARSASGRPLVSISSSGIGGSTGHCVVEGPPMVSLNTTVGEILGAPVLLVAGALSPRSTSAVSQALVSLAQQNVGNLDSISTVYGRRARQMTWRSFAVINPKDMNKIRFSQPSLATRSKAPVGFIFSGQGPQNLNMGRQLFEAYRTFRNTILELDVVYQKISTGLFDTRTHATSPLPEVWPIDIILPSICMVQIAMFDLLTSLGIRPDFIVALLYASAIHRGQSLVLTEKEGGTMAALSCGINTAKALISKLNLCSDVVLDIACLNSDESVTASGHGPQIDQLVELCKSQGIAAQRLRTDVGVHSKLMELCKEDYCSRMEDIFRRYPRRFTPSVQVYSTVTGQLFSEQFSAKYLWDNTRNPVRFTEAIRSAQHDYPGKSPVFVEIGAHPVLSAYLSAIVPDAIVISTMRRTKQMAEHFERTIFLQAVGSFVAAGYNTVDFSKLNAGASQCLSVSLPPYPFAKKIVPSMSPYLGQDKVLMRNGPLNGPRVRINSQTHPDMAEHVMKGEPILPATGFVEMILEFGAKTLWDVNFHSFLSLSNEVPVPVFVKTDGMYWSVKTPGPGYYEAVGRGGDLSKVERLHADGYMSSESISSTALVIPSISAIRARCEEVNVEGFYSDLRYFAEYGASFQMVTSCYRSETEFIVEVNTRRQRTTPSYDYCMDPAILDACIHVMVHPLLTGNADKNVYYLPSGFRRFFFYDSARENMTDTLYAYGSNARWTPESLTYDVVVMNSNGQPICEFRQFAVTMHGTYVSLLSFYHVFMLPKIAPQPDLSVHYDLKAEPCGFIPVSELELTPRCANLRHKGCLVKDDAVIFAYTRGREYVLQDVLQNLDLDTQKTIWIFAKVGRDGGAALGFSRSLRRELLSSTVRVIVHKMPLSMDDFQVVISSLHTQGFKENELLLQSDGGVYIHRLRPETSDADSLVHHQPTPQQNARDGGPAFSCKASTGQLLVYVDFVQRDASTSNVWGFVGHLQTGEAVAGIWHGVISEELMMPATLVVLLKNMEMASMIAGSIVTSVVGYLGLDELPAPHPTMHQYTALITHADERFGASLVSFFQSKGFSVTTLDSDETVASLLSVDLSSPFDIVLSGYTDKRLTKVLTMLPKDPRRTILWNHQTSGIEALTKCNSTRLSHLLVRAVKGLDLQPTCDYGCSIKPFLTASILTYLFHPEKVYILFGGVGSLGLRIACWMYNEGARHIIVTSRSGRQTLLRSRNFPALRVLNYLEQLEDLDITIETSDATSLDDLRGFTSKIERPVGGCMLLTAVLEDQPFTPTTPSQESFSRVFASKTGVFDAIRQAIDITMLDFVICFTSISGLFGSAGQTNYAAANTALEVATRDYDNAFCFVAPVVLDTAIVFGDAKSKTTHNTKVRHITEWGMSTQDICQYLGDGIKKMKQKPFWLYIPPFNFNLVKENLGASDLFAHLVIEEASSMSGLTGKVTTEVTPKDITLKVLDIDEEDFEANVPLVSYGLDSLLASKLSVLLRRWAPITQLQLLADLSFDDIMSRIECASTADATGSDDKDFFNWEEVMRNGPTVVKLSEGAGTPLFVLHGPAGTIEAFDSMRREFKTPLYGVQATKDAPYHSLSDLAEFYYQRISEVQSSGPYRIAGFCGSSLLVFVLADVFQKNGHQIAQASLIDHFPMLYVSPIWELDDETALSGKISYALQKRGLDWIASLYRIETSPSEKKAGEELMRAGTHPESVRPHVTKLFENTTTFINAHAQYLLTTFTDSSRRFDRQDIYNNLVKWLGRFDFPVTLYMAESGMRNLFGEQEQNEWGTLGSKTCLFFTDVKVIQASHFDILSNKQFITSLERDWESLQTVKQQDR</sequence>
<dbReference type="Gene3D" id="3.30.70.3290">
    <property type="match status" value="2"/>
</dbReference>
<dbReference type="Pfam" id="PF00550">
    <property type="entry name" value="PP-binding"/>
    <property type="match status" value="1"/>
</dbReference>
<feature type="region of interest" description="Disordered" evidence="7">
    <location>
        <begin position="1303"/>
        <end position="1322"/>
    </location>
</feature>
<accession>A0A4S8KW25</accession>
<dbReference type="InterPro" id="IPR057326">
    <property type="entry name" value="KR_dom"/>
</dbReference>
<gene>
    <name evidence="10" type="ORF">K435DRAFT_832024</name>
</gene>
<dbReference type="Gene3D" id="3.40.47.10">
    <property type="match status" value="1"/>
</dbReference>
<dbReference type="InterPro" id="IPR020841">
    <property type="entry name" value="PKS_Beta-ketoAc_synthase_dom"/>
</dbReference>
<dbReference type="PANTHER" id="PTHR43775">
    <property type="entry name" value="FATTY ACID SYNTHASE"/>
    <property type="match status" value="1"/>
</dbReference>
<dbReference type="SMART" id="SM00822">
    <property type="entry name" value="PKS_KR"/>
    <property type="match status" value="1"/>
</dbReference>
<keyword evidence="2" id="KW-0597">Phosphoprotein</keyword>
<dbReference type="PROSITE" id="PS52004">
    <property type="entry name" value="KS3_2"/>
    <property type="match status" value="1"/>
</dbReference>
<dbReference type="SUPFAM" id="SSF53474">
    <property type="entry name" value="alpha/beta-Hydrolases"/>
    <property type="match status" value="1"/>
</dbReference>
<dbReference type="SMART" id="SM00827">
    <property type="entry name" value="PKS_AT"/>
    <property type="match status" value="1"/>
</dbReference>
<dbReference type="InterPro" id="IPR016039">
    <property type="entry name" value="Thiolase-like"/>
</dbReference>
<dbReference type="InterPro" id="IPR013968">
    <property type="entry name" value="PKS_KR"/>
</dbReference>
<name>A0A4S8KW25_DENBC</name>
<dbReference type="InterPro" id="IPR036291">
    <property type="entry name" value="NAD(P)-bd_dom_sf"/>
</dbReference>
<dbReference type="GO" id="GO:0004312">
    <property type="term" value="F:fatty acid synthase activity"/>
    <property type="evidence" value="ECO:0007669"/>
    <property type="project" value="TreeGrafter"/>
</dbReference>